<proteinExistence type="predicted"/>
<feature type="compositionally biased region" description="Polar residues" evidence="1">
    <location>
        <begin position="272"/>
        <end position="281"/>
    </location>
</feature>
<feature type="compositionally biased region" description="Low complexity" evidence="1">
    <location>
        <begin position="136"/>
        <end position="151"/>
    </location>
</feature>
<organism evidence="2 3">
    <name type="scientific">Linnemannia exigua</name>
    <dbReference type="NCBI Taxonomy" id="604196"/>
    <lineage>
        <taxon>Eukaryota</taxon>
        <taxon>Fungi</taxon>
        <taxon>Fungi incertae sedis</taxon>
        <taxon>Mucoromycota</taxon>
        <taxon>Mortierellomycotina</taxon>
        <taxon>Mortierellomycetes</taxon>
        <taxon>Mortierellales</taxon>
        <taxon>Mortierellaceae</taxon>
        <taxon>Linnemannia</taxon>
    </lineage>
</organism>
<feature type="compositionally biased region" description="Low complexity" evidence="1">
    <location>
        <begin position="325"/>
        <end position="335"/>
    </location>
</feature>
<name>A0AAD4D5Y4_9FUNG</name>
<dbReference type="AlphaFoldDB" id="A0AAD4D5Y4"/>
<evidence type="ECO:0000313" key="3">
    <source>
        <dbReference type="Proteomes" id="UP001194580"/>
    </source>
</evidence>
<dbReference type="Proteomes" id="UP001194580">
    <property type="component" value="Unassembled WGS sequence"/>
</dbReference>
<protein>
    <submittedName>
        <fullName evidence="2">Uncharacterized protein</fullName>
    </submittedName>
</protein>
<feature type="compositionally biased region" description="Polar residues" evidence="1">
    <location>
        <begin position="81"/>
        <end position="91"/>
    </location>
</feature>
<dbReference type="EMBL" id="JAAAIL010001515">
    <property type="protein sequence ID" value="KAG0268512.1"/>
    <property type="molecule type" value="Genomic_DNA"/>
</dbReference>
<feature type="region of interest" description="Disordered" evidence="1">
    <location>
        <begin position="449"/>
        <end position="549"/>
    </location>
</feature>
<feature type="compositionally biased region" description="Basic and acidic residues" evidence="1">
    <location>
        <begin position="336"/>
        <end position="355"/>
    </location>
</feature>
<feature type="compositionally biased region" description="Low complexity" evidence="1">
    <location>
        <begin position="449"/>
        <end position="511"/>
    </location>
</feature>
<evidence type="ECO:0000256" key="1">
    <source>
        <dbReference type="SAM" id="MobiDB-lite"/>
    </source>
</evidence>
<feature type="compositionally biased region" description="Basic and acidic residues" evidence="1">
    <location>
        <begin position="259"/>
        <end position="269"/>
    </location>
</feature>
<reference evidence="2" key="1">
    <citation type="journal article" date="2020" name="Fungal Divers.">
        <title>Resolving the Mortierellaceae phylogeny through synthesis of multi-gene phylogenetics and phylogenomics.</title>
        <authorList>
            <person name="Vandepol N."/>
            <person name="Liber J."/>
            <person name="Desiro A."/>
            <person name="Na H."/>
            <person name="Kennedy M."/>
            <person name="Barry K."/>
            <person name="Grigoriev I.V."/>
            <person name="Miller A.N."/>
            <person name="O'Donnell K."/>
            <person name="Stajich J.E."/>
            <person name="Bonito G."/>
        </authorList>
    </citation>
    <scope>NUCLEOTIDE SEQUENCE</scope>
    <source>
        <strain evidence="2">NRRL 28262</strain>
    </source>
</reference>
<feature type="compositionally biased region" description="Polar residues" evidence="1">
    <location>
        <begin position="412"/>
        <end position="429"/>
    </location>
</feature>
<feature type="compositionally biased region" description="Polar residues" evidence="1">
    <location>
        <begin position="99"/>
        <end position="135"/>
    </location>
</feature>
<feature type="compositionally biased region" description="Low complexity" evidence="1">
    <location>
        <begin position="241"/>
        <end position="254"/>
    </location>
</feature>
<sequence>MEVLSTPGMTDSQDVFQRERRFESRIPVPKARRATAESVSRPNPRHNKAAGAISYAQLASAPSTPRPIPKNNNNKRTPIPQSKSAASSYTFDDTVANPFASSTPSAFTPSMEPTSFLASRPSQDTTSASNDSFFNSTSTATPTKTKPDTPASPIPTVTKPFMGAAARTRDASVSSLPGPRHEDMIIPVVAKRIKEQGLYDHDVIAYSDDYNAPLYKAPSTPANVGNPFASYDRMKAASSVSLSNPKSPPASSSSAYDQAMDRNKARQESMEDYNQASTSEHPASPVSPPLSNTSPDLSAGQPTRRHRERKETVESQQQQSFNDPSSSGSSSPVATRPDRPRRARRNTERSTRHDQYATYVDYDAQNAPNSPEVPHSPISRQEYLDRTQQPSWDRPYLTNSAGQDPYAPPANTPTRQEIAQNLGANVYQHQETREQGYESYYQQDTYNNYQQKQQQQQQQQYRSQQQQYQQRPQQQSYIDSSSNNNYYQDQAVSQNNGHQDQQQQGRTQSGRSRPEMVQVEMSTMDNGPREGKASEEQHPPQVVQVDARDTIKKEKKGSVCCIVM</sequence>
<evidence type="ECO:0000313" key="2">
    <source>
        <dbReference type="EMBL" id="KAG0268512.1"/>
    </source>
</evidence>
<feature type="region of interest" description="Disordered" evidence="1">
    <location>
        <begin position="236"/>
        <end position="433"/>
    </location>
</feature>
<feature type="compositionally biased region" description="Polar residues" evidence="1">
    <location>
        <begin position="314"/>
        <end position="324"/>
    </location>
</feature>
<accession>A0AAD4D5Y4</accession>
<comment type="caution">
    <text evidence="2">The sequence shown here is derived from an EMBL/GenBank/DDBJ whole genome shotgun (WGS) entry which is preliminary data.</text>
</comment>
<gene>
    <name evidence="2" type="ORF">BGZ95_002432</name>
</gene>
<feature type="region of interest" description="Disordered" evidence="1">
    <location>
        <begin position="1"/>
        <end position="157"/>
    </location>
</feature>
<feature type="compositionally biased region" description="Polar residues" evidence="1">
    <location>
        <begin position="386"/>
        <end position="402"/>
    </location>
</feature>
<keyword evidence="3" id="KW-1185">Reference proteome</keyword>
<feature type="compositionally biased region" description="Basic and acidic residues" evidence="1">
    <location>
        <begin position="527"/>
        <end position="538"/>
    </location>
</feature>
<feature type="compositionally biased region" description="Low complexity" evidence="1">
    <location>
        <begin position="69"/>
        <end position="80"/>
    </location>
</feature>